<accession>A0ABQ9GCS1</accession>
<dbReference type="PANTHER" id="PTHR47326:SF1">
    <property type="entry name" value="HTH PSQ-TYPE DOMAIN-CONTAINING PROTEIN"/>
    <property type="match status" value="1"/>
</dbReference>
<dbReference type="InterPro" id="IPR036397">
    <property type="entry name" value="RNaseH_sf"/>
</dbReference>
<comment type="caution">
    <text evidence="2">The sequence shown here is derived from an EMBL/GenBank/DDBJ whole genome shotgun (WGS) entry which is preliminary data.</text>
</comment>
<evidence type="ECO:0000313" key="3">
    <source>
        <dbReference type="Proteomes" id="UP001159363"/>
    </source>
</evidence>
<keyword evidence="3" id="KW-1185">Reference proteome</keyword>
<name>A0ABQ9GCS1_9NEOP</name>
<proteinExistence type="predicted"/>
<reference evidence="2 3" key="1">
    <citation type="submission" date="2023-02" db="EMBL/GenBank/DDBJ databases">
        <title>LHISI_Scaffold_Assembly.</title>
        <authorList>
            <person name="Stuart O.P."/>
            <person name="Cleave R."/>
            <person name="Magrath M.J.L."/>
            <person name="Mikheyev A.S."/>
        </authorList>
    </citation>
    <scope>NUCLEOTIDE SEQUENCE [LARGE SCALE GENOMIC DNA]</scope>
    <source>
        <strain evidence="2">Daus_M_001</strain>
        <tissue evidence="2">Leg muscle</tissue>
    </source>
</reference>
<evidence type="ECO:0000313" key="2">
    <source>
        <dbReference type="EMBL" id="KAJ8870210.1"/>
    </source>
</evidence>
<sequence>MAVLLSRVNEKKSIDARSIYLDISHVEMLAQFICTSAVLNSHNLGRSEERGRNLPRPVGRQGTISAFARSDFEKPRKADIRLAGPEIDPRSGRIPTSPGDNILGAARRAREDTEKRNHSGQTGNLTYVLWNASPVCYHTTASLGVLDDETTTNVTNSCPGQRSNNRRAIALARRRGHLALTVTTQRLNGTSTVDAVKYKKNASPEQLRSFAPALNASTQQHSSPPSRYDCLAAAPAEVHTLNRVSGAPGGWRRRKRGEIKITGCRSHLFWWLTPLPSPPNPPPTVATLNKTVNMANPPPTTLAEEQEKLHVGVIRHPITSPSSGGRGMIDSRPGPPSEPSSPCWRSRRLERISKIVVVIFLLGAQFHLDTFLAEVWQSSEVWCSERRQRKGRTTAEGVRRRQTKCSWCERTRGRDTRRDQNVSQRGNNMASLYAILSELSHSYHAVVSVSRVVSCAEAMFPAETGPDLTTTSSQNQSPLEYTATAHTARTTIARIESVFQPDRVISRGTNQPAPHRSPDLSVCHSFLWGALKGQVYSNNPHTLEELQANIITAMDAIPQHVLARAFHNFWCRLHICLEVNGGHFQHLF</sequence>
<dbReference type="PANTHER" id="PTHR47326">
    <property type="entry name" value="TRANSPOSABLE ELEMENT TC3 TRANSPOSASE-LIKE PROTEIN"/>
    <property type="match status" value="1"/>
</dbReference>
<dbReference type="Proteomes" id="UP001159363">
    <property type="component" value="Chromosome 12"/>
</dbReference>
<dbReference type="EMBL" id="JARBHB010000013">
    <property type="protein sequence ID" value="KAJ8870210.1"/>
    <property type="molecule type" value="Genomic_DNA"/>
</dbReference>
<feature type="region of interest" description="Disordered" evidence="1">
    <location>
        <begin position="316"/>
        <end position="344"/>
    </location>
</feature>
<feature type="region of interest" description="Disordered" evidence="1">
    <location>
        <begin position="78"/>
        <end position="102"/>
    </location>
</feature>
<evidence type="ECO:0000256" key="1">
    <source>
        <dbReference type="SAM" id="MobiDB-lite"/>
    </source>
</evidence>
<dbReference type="Gene3D" id="3.30.420.10">
    <property type="entry name" value="Ribonuclease H-like superfamily/Ribonuclease H"/>
    <property type="match status" value="1"/>
</dbReference>
<gene>
    <name evidence="2" type="ORF">PR048_029226</name>
</gene>
<organism evidence="2 3">
    <name type="scientific">Dryococelus australis</name>
    <dbReference type="NCBI Taxonomy" id="614101"/>
    <lineage>
        <taxon>Eukaryota</taxon>
        <taxon>Metazoa</taxon>
        <taxon>Ecdysozoa</taxon>
        <taxon>Arthropoda</taxon>
        <taxon>Hexapoda</taxon>
        <taxon>Insecta</taxon>
        <taxon>Pterygota</taxon>
        <taxon>Neoptera</taxon>
        <taxon>Polyneoptera</taxon>
        <taxon>Phasmatodea</taxon>
        <taxon>Verophasmatodea</taxon>
        <taxon>Anareolatae</taxon>
        <taxon>Phasmatidae</taxon>
        <taxon>Eurycanthinae</taxon>
        <taxon>Dryococelus</taxon>
    </lineage>
</organism>
<protein>
    <submittedName>
        <fullName evidence="2">Uncharacterized protein</fullName>
    </submittedName>
</protein>